<dbReference type="Proteomes" id="UP000199647">
    <property type="component" value="Unassembled WGS sequence"/>
</dbReference>
<proteinExistence type="predicted"/>
<evidence type="ECO:0000313" key="1">
    <source>
        <dbReference type="EMBL" id="SEQ70426.1"/>
    </source>
</evidence>
<sequence length="71" mass="7665">MIILTSVQADQVRGETSEGHELEPVLLADGVTFVLPEAVLTDPAHAERHELLATFPTRDVAAGEYPPPDET</sequence>
<name>A0A1H9I792_9HYPH</name>
<dbReference type="EMBL" id="FOFG01000007">
    <property type="protein sequence ID" value="SEQ70426.1"/>
    <property type="molecule type" value="Genomic_DNA"/>
</dbReference>
<keyword evidence="2" id="KW-1185">Reference proteome</keyword>
<reference evidence="1 2" key="1">
    <citation type="submission" date="2016-10" db="EMBL/GenBank/DDBJ databases">
        <authorList>
            <person name="de Groot N.N."/>
        </authorList>
    </citation>
    <scope>NUCLEOTIDE SEQUENCE [LARGE SCALE GENOMIC DNA]</scope>
    <source>
        <strain evidence="1 2">A52C2</strain>
    </source>
</reference>
<gene>
    <name evidence="1" type="ORF">SAMN05216548_1076</name>
</gene>
<protein>
    <submittedName>
        <fullName evidence="1">Uncharacterized protein</fullName>
    </submittedName>
</protein>
<evidence type="ECO:0000313" key="2">
    <source>
        <dbReference type="Proteomes" id="UP000199647"/>
    </source>
</evidence>
<organism evidence="1 2">
    <name type="scientific">Faunimonas pinastri</name>
    <dbReference type="NCBI Taxonomy" id="1855383"/>
    <lineage>
        <taxon>Bacteria</taxon>
        <taxon>Pseudomonadati</taxon>
        <taxon>Pseudomonadota</taxon>
        <taxon>Alphaproteobacteria</taxon>
        <taxon>Hyphomicrobiales</taxon>
        <taxon>Afifellaceae</taxon>
        <taxon>Faunimonas</taxon>
    </lineage>
</organism>
<accession>A0A1H9I792</accession>
<dbReference type="AlphaFoldDB" id="A0A1H9I792"/>
<dbReference type="STRING" id="1855383.SAMN05216548_1076"/>